<keyword evidence="2 5" id="KW-0378">Hydrolase</keyword>
<protein>
    <submittedName>
        <fullName evidence="5">Acyl-CoA thioesterase-2</fullName>
        <ecNumber evidence="5">3.1.2.-</ecNumber>
    </submittedName>
</protein>
<dbReference type="InterPro" id="IPR025652">
    <property type="entry name" value="TesB_C"/>
</dbReference>
<dbReference type="EC" id="3.1.2.-" evidence="5"/>
<sequence length="324" mass="35902">MVQQFTSAFRQMLPVQGRTCMSAPNTLEQLVSLRPLGGDCFEALLPANPPPRLFGGQLVAQALAATLATVRDDRPAHSLHAHFLRPCDGQTAIQYHVETLRESRTFSTRRVAALQNGKTALVATVSCQASEPGLNFAPAMPQVPAPEGLRTEQQVRIDELAAGRDTKWVRSPLFPHLHYDLRPVHPRKFARPEKQSPKQAFWFRLDESPPATAKAGQAMLAYLTDIMLLSTTLLPHGVFWTTTPMQEASLDHAVWFHAPPRFDEWMLWDLSTEWTGSARGLARGRIFANDGTLLASVAQEGLIRLEIPEGESGGTVTRDEIVDR</sequence>
<evidence type="ECO:0000259" key="3">
    <source>
        <dbReference type="Pfam" id="PF02551"/>
    </source>
</evidence>
<dbReference type="EMBL" id="JACICY010000004">
    <property type="protein sequence ID" value="MBB3860954.1"/>
    <property type="molecule type" value="Genomic_DNA"/>
</dbReference>
<dbReference type="PANTHER" id="PTHR11066:SF34">
    <property type="entry name" value="ACYL-COENZYME A THIOESTERASE 8"/>
    <property type="match status" value="1"/>
</dbReference>
<organism evidence="5 6">
    <name type="scientific">Novosphingobium hassiacum</name>
    <dbReference type="NCBI Taxonomy" id="173676"/>
    <lineage>
        <taxon>Bacteria</taxon>
        <taxon>Pseudomonadati</taxon>
        <taxon>Pseudomonadota</taxon>
        <taxon>Alphaproteobacteria</taxon>
        <taxon>Sphingomonadales</taxon>
        <taxon>Sphingomonadaceae</taxon>
        <taxon>Novosphingobium</taxon>
    </lineage>
</organism>
<dbReference type="SUPFAM" id="SSF54637">
    <property type="entry name" value="Thioesterase/thiol ester dehydrase-isomerase"/>
    <property type="match status" value="2"/>
</dbReference>
<accession>A0A7W5ZYM3</accession>
<name>A0A7W5ZYM3_9SPHN</name>
<dbReference type="Gene3D" id="2.40.160.210">
    <property type="entry name" value="Acyl-CoA thioesterase, double hotdog domain"/>
    <property type="match status" value="1"/>
</dbReference>
<dbReference type="RefSeq" id="WP_183613192.1">
    <property type="nucleotide sequence ID" value="NZ_JACICY010000004.1"/>
</dbReference>
<feature type="domain" description="Acyl-CoA thioesterase-like N-terminal HotDog" evidence="4">
    <location>
        <begin position="52"/>
        <end position="127"/>
    </location>
</feature>
<comment type="similarity">
    <text evidence="1">Belongs to the C/M/P thioester hydrolase family.</text>
</comment>
<dbReference type="GO" id="GO:0047617">
    <property type="term" value="F:fatty acyl-CoA hydrolase activity"/>
    <property type="evidence" value="ECO:0007669"/>
    <property type="project" value="InterPro"/>
</dbReference>
<proteinExistence type="inferred from homology"/>
<evidence type="ECO:0000313" key="5">
    <source>
        <dbReference type="EMBL" id="MBB3860954.1"/>
    </source>
</evidence>
<dbReference type="CDD" id="cd03444">
    <property type="entry name" value="Thioesterase_II_repeat1"/>
    <property type="match status" value="1"/>
</dbReference>
<reference evidence="5 6" key="1">
    <citation type="submission" date="2020-08" db="EMBL/GenBank/DDBJ databases">
        <title>Genomic Encyclopedia of Type Strains, Phase IV (KMG-IV): sequencing the most valuable type-strain genomes for metagenomic binning, comparative biology and taxonomic classification.</title>
        <authorList>
            <person name="Goeker M."/>
        </authorList>
    </citation>
    <scope>NUCLEOTIDE SEQUENCE [LARGE SCALE GENOMIC DNA]</scope>
    <source>
        <strain evidence="5 6">DSM 14552</strain>
    </source>
</reference>
<dbReference type="Proteomes" id="UP000562395">
    <property type="component" value="Unassembled WGS sequence"/>
</dbReference>
<dbReference type="Pfam" id="PF02551">
    <property type="entry name" value="Acyl_CoA_thio"/>
    <property type="match status" value="1"/>
</dbReference>
<keyword evidence="6" id="KW-1185">Reference proteome</keyword>
<dbReference type="InterPro" id="IPR003703">
    <property type="entry name" value="Acyl_CoA_thio"/>
</dbReference>
<dbReference type="InterPro" id="IPR029069">
    <property type="entry name" value="HotDog_dom_sf"/>
</dbReference>
<evidence type="ECO:0000313" key="6">
    <source>
        <dbReference type="Proteomes" id="UP000562395"/>
    </source>
</evidence>
<comment type="caution">
    <text evidence="5">The sequence shown here is derived from an EMBL/GenBank/DDBJ whole genome shotgun (WGS) entry which is preliminary data.</text>
</comment>
<evidence type="ECO:0000256" key="1">
    <source>
        <dbReference type="ARBA" id="ARBA00006538"/>
    </source>
</evidence>
<dbReference type="InterPro" id="IPR042171">
    <property type="entry name" value="Acyl-CoA_hotdog"/>
</dbReference>
<feature type="domain" description="Acyl-CoA thioesterase 2 C-terminal" evidence="3">
    <location>
        <begin position="195"/>
        <end position="302"/>
    </location>
</feature>
<dbReference type="GO" id="GO:0006637">
    <property type="term" value="P:acyl-CoA metabolic process"/>
    <property type="evidence" value="ECO:0007669"/>
    <property type="project" value="InterPro"/>
</dbReference>
<gene>
    <name evidence="5" type="ORF">GGQ88_002223</name>
</gene>
<dbReference type="CDD" id="cd03445">
    <property type="entry name" value="Thioesterase_II_repeat2"/>
    <property type="match status" value="1"/>
</dbReference>
<evidence type="ECO:0000259" key="4">
    <source>
        <dbReference type="Pfam" id="PF13622"/>
    </source>
</evidence>
<evidence type="ECO:0000256" key="2">
    <source>
        <dbReference type="ARBA" id="ARBA00022801"/>
    </source>
</evidence>
<dbReference type="AlphaFoldDB" id="A0A7W5ZYM3"/>
<dbReference type="InterPro" id="IPR049449">
    <property type="entry name" value="TesB_ACOT8-like_N"/>
</dbReference>
<dbReference type="PANTHER" id="PTHR11066">
    <property type="entry name" value="ACYL-COA THIOESTERASE"/>
    <property type="match status" value="1"/>
</dbReference>
<dbReference type="GO" id="GO:0009062">
    <property type="term" value="P:fatty acid catabolic process"/>
    <property type="evidence" value="ECO:0007669"/>
    <property type="project" value="TreeGrafter"/>
</dbReference>
<dbReference type="Pfam" id="PF13622">
    <property type="entry name" value="4HBT_3"/>
    <property type="match status" value="1"/>
</dbReference>